<comment type="caution">
    <text evidence="1">The sequence shown here is derived from an EMBL/GenBank/DDBJ whole genome shotgun (WGS) entry which is preliminary data.</text>
</comment>
<sequence length="177" mass="19612">MSSSSSNITTSQVNEGLPICRCRRRVVIRRSLTVKNPGRRFLGCVNFKKENGCNFFEWVDEETCPSGLEYAKIMQAKKEALEREVEDLTIAKQMVEQENEALICKLADLTETNAHLAATIEALNARIGATKSGQNGPTFVSKITVVLGLLVVTAFVIYVFVSSVKDTPKNKPLYLLP</sequence>
<proteinExistence type="predicted"/>
<name>A0ACB7Z228_9ERIC</name>
<accession>A0ACB7Z228</accession>
<dbReference type="Proteomes" id="UP000828048">
    <property type="component" value="Chromosome 4"/>
</dbReference>
<reference evidence="1 2" key="1">
    <citation type="journal article" date="2021" name="Hortic Res">
        <title>High-quality reference genome and annotation aids understanding of berry development for evergreen blueberry (Vaccinium darrowii).</title>
        <authorList>
            <person name="Yu J."/>
            <person name="Hulse-Kemp A.M."/>
            <person name="Babiker E."/>
            <person name="Staton M."/>
        </authorList>
    </citation>
    <scope>NUCLEOTIDE SEQUENCE [LARGE SCALE GENOMIC DNA]</scope>
    <source>
        <strain evidence="2">cv. NJ 8807/NJ 8810</strain>
        <tissue evidence="1">Young leaf</tissue>
    </source>
</reference>
<evidence type="ECO:0000313" key="2">
    <source>
        <dbReference type="Proteomes" id="UP000828048"/>
    </source>
</evidence>
<evidence type="ECO:0000313" key="1">
    <source>
        <dbReference type="EMBL" id="KAH7859841.1"/>
    </source>
</evidence>
<protein>
    <submittedName>
        <fullName evidence="1">Uncharacterized protein</fullName>
    </submittedName>
</protein>
<organism evidence="1 2">
    <name type="scientific">Vaccinium darrowii</name>
    <dbReference type="NCBI Taxonomy" id="229202"/>
    <lineage>
        <taxon>Eukaryota</taxon>
        <taxon>Viridiplantae</taxon>
        <taxon>Streptophyta</taxon>
        <taxon>Embryophyta</taxon>
        <taxon>Tracheophyta</taxon>
        <taxon>Spermatophyta</taxon>
        <taxon>Magnoliopsida</taxon>
        <taxon>eudicotyledons</taxon>
        <taxon>Gunneridae</taxon>
        <taxon>Pentapetalae</taxon>
        <taxon>asterids</taxon>
        <taxon>Ericales</taxon>
        <taxon>Ericaceae</taxon>
        <taxon>Vaccinioideae</taxon>
        <taxon>Vaccinieae</taxon>
        <taxon>Vaccinium</taxon>
    </lineage>
</organism>
<keyword evidence="2" id="KW-1185">Reference proteome</keyword>
<dbReference type="EMBL" id="CM037154">
    <property type="protein sequence ID" value="KAH7859841.1"/>
    <property type="molecule type" value="Genomic_DNA"/>
</dbReference>
<gene>
    <name evidence="1" type="ORF">Vadar_006103</name>
</gene>